<name>A0ABS3M228_9BACT</name>
<organism evidence="1 2">
    <name type="scientific">Prevotella illustrans</name>
    <dbReference type="NCBI Taxonomy" id="2800387"/>
    <lineage>
        <taxon>Bacteria</taxon>
        <taxon>Pseudomonadati</taxon>
        <taxon>Bacteroidota</taxon>
        <taxon>Bacteroidia</taxon>
        <taxon>Bacteroidales</taxon>
        <taxon>Prevotellaceae</taxon>
        <taxon>Prevotella</taxon>
    </lineage>
</organism>
<reference evidence="1 2" key="1">
    <citation type="submission" date="2021-01" db="EMBL/GenBank/DDBJ databases">
        <title>Prevotella A2931 sp. nov.</title>
        <authorList>
            <person name="Buhl M."/>
            <person name="Oberhettinger P."/>
        </authorList>
    </citation>
    <scope>NUCLEOTIDE SEQUENCE [LARGE SCALE GENOMIC DNA]</scope>
    <source>
        <strain evidence="1 2">A2931</strain>
    </source>
</reference>
<sequence length="418" mass="46083">MKNIIYGLFVAIALGTVSCTGFDEAAKSEKVTPLQVSVNLTVSVEKLASVKNLTLKLDNYTDGYHYSKKLNDTQASIDGVVPGIYTVSVSGTAYDADGAEFYVNGNAVNKALYAGVASVQITMRGLKVSPLVFKEIYFAGSKPLKGTSYFRDQFYEVYNNSAEVQYLDGVYFAQLAPNVATRKLPVWDGGLDENVCYGERVWRFPGTGTEYPLQPGESAVIAQFAANHKQEIYNPNSPVDCSHAEFEFFPFNNRLPDMPAINMEHVFYDGKSAFGKIPQFLTSVFGGAFAIFKVPAGVDWDPVKNTAFQAHEVNKKDLKAKIPLQYVLDAVECINNETYADAKRIPAAIDAGMTWVGSTYCGLGVVRKLMIENGDTLKRENGALIFQDTNNSTDDFERGVVPVLHRYHTGVPSWNKTY</sequence>
<dbReference type="PROSITE" id="PS51257">
    <property type="entry name" value="PROKAR_LIPOPROTEIN"/>
    <property type="match status" value="1"/>
</dbReference>
<accession>A0ABS3M228</accession>
<dbReference type="InterPro" id="IPR032627">
    <property type="entry name" value="DUF4876"/>
</dbReference>
<gene>
    <name evidence="1" type="ORF">JHU38_00315</name>
</gene>
<keyword evidence="2" id="KW-1185">Reference proteome</keyword>
<evidence type="ECO:0000313" key="2">
    <source>
        <dbReference type="Proteomes" id="UP000664265"/>
    </source>
</evidence>
<dbReference type="RefSeq" id="WP_027445079.1">
    <property type="nucleotide sequence ID" value="NZ_JAERMS010000001.1"/>
</dbReference>
<dbReference type="Pfam" id="PF16215">
    <property type="entry name" value="DUF4876"/>
    <property type="match status" value="1"/>
</dbReference>
<evidence type="ECO:0000313" key="1">
    <source>
        <dbReference type="EMBL" id="MBO1362237.1"/>
    </source>
</evidence>
<dbReference type="Proteomes" id="UP000664265">
    <property type="component" value="Unassembled WGS sequence"/>
</dbReference>
<comment type="caution">
    <text evidence="1">The sequence shown here is derived from an EMBL/GenBank/DDBJ whole genome shotgun (WGS) entry which is preliminary data.</text>
</comment>
<protein>
    <submittedName>
        <fullName evidence="1">DUF4876 domain-containing protein</fullName>
    </submittedName>
</protein>
<dbReference type="EMBL" id="JAERMS010000001">
    <property type="protein sequence ID" value="MBO1362237.1"/>
    <property type="molecule type" value="Genomic_DNA"/>
</dbReference>
<proteinExistence type="predicted"/>